<name>A0A4R2JKE9_9PSEU</name>
<feature type="region of interest" description="Disordered" evidence="1">
    <location>
        <begin position="1"/>
        <end position="25"/>
    </location>
</feature>
<keyword evidence="4" id="KW-1185">Reference proteome</keyword>
<dbReference type="RefSeq" id="WP_132117088.1">
    <property type="nucleotide sequence ID" value="NZ_SLWS01000004.1"/>
</dbReference>
<accession>A0A4R2JKE9</accession>
<keyword evidence="2" id="KW-1133">Transmembrane helix</keyword>
<gene>
    <name evidence="3" type="ORF">EV192_104128</name>
</gene>
<reference evidence="3 4" key="1">
    <citation type="submission" date="2019-03" db="EMBL/GenBank/DDBJ databases">
        <title>Genomic Encyclopedia of Type Strains, Phase IV (KMG-IV): sequencing the most valuable type-strain genomes for metagenomic binning, comparative biology and taxonomic classification.</title>
        <authorList>
            <person name="Goeker M."/>
        </authorList>
    </citation>
    <scope>NUCLEOTIDE SEQUENCE [LARGE SCALE GENOMIC DNA]</scope>
    <source>
        <strain evidence="3 4">DSM 45934</strain>
    </source>
</reference>
<keyword evidence="2" id="KW-0812">Transmembrane</keyword>
<dbReference type="AlphaFoldDB" id="A0A4R2JKE9"/>
<protein>
    <submittedName>
        <fullName evidence="3">Uncharacterized protein</fullName>
    </submittedName>
</protein>
<dbReference type="EMBL" id="SLWS01000004">
    <property type="protein sequence ID" value="TCO59287.1"/>
    <property type="molecule type" value="Genomic_DNA"/>
</dbReference>
<proteinExistence type="predicted"/>
<organism evidence="3 4">
    <name type="scientific">Actinocrispum wychmicini</name>
    <dbReference type="NCBI Taxonomy" id="1213861"/>
    <lineage>
        <taxon>Bacteria</taxon>
        <taxon>Bacillati</taxon>
        <taxon>Actinomycetota</taxon>
        <taxon>Actinomycetes</taxon>
        <taxon>Pseudonocardiales</taxon>
        <taxon>Pseudonocardiaceae</taxon>
        <taxon>Actinocrispum</taxon>
    </lineage>
</organism>
<comment type="caution">
    <text evidence="3">The sequence shown here is derived from an EMBL/GenBank/DDBJ whole genome shotgun (WGS) entry which is preliminary data.</text>
</comment>
<sequence length="100" mass="10096">MTRTPTSPSGPSPEIPAAPSATGGRGHLSTWLAAYGSTSLIGLSAVLACFGSHLLVAGAVTAGWTLLGVGGAATVAAAGVGTALWWRHHHHRRCDRSCPQ</sequence>
<keyword evidence="2" id="KW-0472">Membrane</keyword>
<evidence type="ECO:0000256" key="2">
    <source>
        <dbReference type="SAM" id="Phobius"/>
    </source>
</evidence>
<evidence type="ECO:0000256" key="1">
    <source>
        <dbReference type="SAM" id="MobiDB-lite"/>
    </source>
</evidence>
<dbReference type="Proteomes" id="UP000295680">
    <property type="component" value="Unassembled WGS sequence"/>
</dbReference>
<evidence type="ECO:0000313" key="4">
    <source>
        <dbReference type="Proteomes" id="UP000295680"/>
    </source>
</evidence>
<evidence type="ECO:0000313" key="3">
    <source>
        <dbReference type="EMBL" id="TCO59287.1"/>
    </source>
</evidence>
<feature type="transmembrane region" description="Helical" evidence="2">
    <location>
        <begin position="62"/>
        <end position="86"/>
    </location>
</feature>
<feature type="transmembrane region" description="Helical" evidence="2">
    <location>
        <begin position="32"/>
        <end position="56"/>
    </location>
</feature>